<dbReference type="Proteomes" id="UP001190700">
    <property type="component" value="Unassembled WGS sequence"/>
</dbReference>
<gene>
    <name evidence="2" type="ORF">CYMTET_11902</name>
</gene>
<evidence type="ECO:0000313" key="2">
    <source>
        <dbReference type="EMBL" id="KAK3280253.1"/>
    </source>
</evidence>
<reference evidence="2 3" key="1">
    <citation type="journal article" date="2015" name="Genome Biol. Evol.">
        <title>Comparative Genomics of a Bacterivorous Green Alga Reveals Evolutionary Causalities and Consequences of Phago-Mixotrophic Mode of Nutrition.</title>
        <authorList>
            <person name="Burns J.A."/>
            <person name="Paasch A."/>
            <person name="Narechania A."/>
            <person name="Kim E."/>
        </authorList>
    </citation>
    <scope>NUCLEOTIDE SEQUENCE [LARGE SCALE GENOMIC DNA]</scope>
    <source>
        <strain evidence="2 3">PLY_AMNH</strain>
    </source>
</reference>
<protein>
    <submittedName>
        <fullName evidence="2">Uncharacterized protein</fullName>
    </submittedName>
</protein>
<keyword evidence="3" id="KW-1185">Reference proteome</keyword>
<sequence length="672" mass="74305">MTSSSELAAIGDRKPFRNPTYGERSAEDSPRHRVYGATDDVVPVGSGPLPSFLREKVYSIAVMCVGLLSLVIVASVLRQGTSASGEGDLASVPADSKTLGAVSAGRSNENALCDMSHAIETSDTETRGYTLLSEERKHWTDLIDAQGQVKHRWFHKNAASKVVILLSDGRLLRSAYLPKKGDIAEETYDVAGLVEEVDWDSNVVKSCIYRDESRSTHHDLVALPNGHYLAAVWQSVPWSRCREAGWDDTRGFGKAVRERTKGGKNGNTEGGLCVIDGIVELRAHKSSAESCEAVWEWWSIDHLVQDRNPSGDNYGQPIENPQLIDPNYAIDYNPSLLQLNPGKPQMLHINSLDYIADLDQIIFNSMNKGELYVIDHSTTTEEASKHAGGKSGKGGDILYRYGNAETMRGSGWNYSTPQGQRVDQDGFMTKEWISERGLKQIHGHNVNMIPKGLPGAGNIIWFENGQNHRNTFFDKYNIKGLREAGVHEVCPCKSGVKEFKPAVDRATGKWTLSATKPHPAKLSWKCYIDQWLQCERFGGVQRLPNGNTVLTCGHAARVIPGKNGGISGLETTENSGLWFIWEVSPSCETVWKFENAYPMHIEARNGQKYPTSAQASQYNQIDSTPWARNGLFKSLRIAPDHSGLSGKKMYADVDECMEATWSNVNISWVGRG</sequence>
<feature type="region of interest" description="Disordered" evidence="1">
    <location>
        <begin position="1"/>
        <end position="39"/>
    </location>
</feature>
<evidence type="ECO:0000256" key="1">
    <source>
        <dbReference type="SAM" id="MobiDB-lite"/>
    </source>
</evidence>
<comment type="caution">
    <text evidence="2">The sequence shown here is derived from an EMBL/GenBank/DDBJ whole genome shotgun (WGS) entry which is preliminary data.</text>
</comment>
<accession>A0AAE0GLS7</accession>
<dbReference type="EMBL" id="LGRX02004471">
    <property type="protein sequence ID" value="KAK3280253.1"/>
    <property type="molecule type" value="Genomic_DNA"/>
</dbReference>
<proteinExistence type="predicted"/>
<organism evidence="2 3">
    <name type="scientific">Cymbomonas tetramitiformis</name>
    <dbReference type="NCBI Taxonomy" id="36881"/>
    <lineage>
        <taxon>Eukaryota</taxon>
        <taxon>Viridiplantae</taxon>
        <taxon>Chlorophyta</taxon>
        <taxon>Pyramimonadophyceae</taxon>
        <taxon>Pyramimonadales</taxon>
        <taxon>Pyramimonadaceae</taxon>
        <taxon>Cymbomonas</taxon>
    </lineage>
</organism>
<name>A0AAE0GLS7_9CHLO</name>
<evidence type="ECO:0000313" key="3">
    <source>
        <dbReference type="Proteomes" id="UP001190700"/>
    </source>
</evidence>
<dbReference type="AlphaFoldDB" id="A0AAE0GLS7"/>